<protein>
    <submittedName>
        <fullName evidence="2">23179_t:CDS:1</fullName>
    </submittedName>
</protein>
<dbReference type="EMBL" id="CAJVQA010006525">
    <property type="protein sequence ID" value="CAG8642088.1"/>
    <property type="molecule type" value="Genomic_DNA"/>
</dbReference>
<reference evidence="2" key="1">
    <citation type="submission" date="2021-06" db="EMBL/GenBank/DDBJ databases">
        <authorList>
            <person name="Kallberg Y."/>
            <person name="Tangrot J."/>
            <person name="Rosling A."/>
        </authorList>
    </citation>
    <scope>NUCLEOTIDE SEQUENCE</scope>
    <source>
        <strain evidence="2">FL966</strain>
    </source>
</reference>
<feature type="transmembrane region" description="Helical" evidence="1">
    <location>
        <begin position="138"/>
        <end position="159"/>
    </location>
</feature>
<evidence type="ECO:0000313" key="2">
    <source>
        <dbReference type="EMBL" id="CAG8642088.1"/>
    </source>
</evidence>
<organism evidence="2 3">
    <name type="scientific">Cetraspora pellucida</name>
    <dbReference type="NCBI Taxonomy" id="1433469"/>
    <lineage>
        <taxon>Eukaryota</taxon>
        <taxon>Fungi</taxon>
        <taxon>Fungi incertae sedis</taxon>
        <taxon>Mucoromycota</taxon>
        <taxon>Glomeromycotina</taxon>
        <taxon>Glomeromycetes</taxon>
        <taxon>Diversisporales</taxon>
        <taxon>Gigasporaceae</taxon>
        <taxon>Cetraspora</taxon>
    </lineage>
</organism>
<proteinExistence type="predicted"/>
<dbReference type="AlphaFoldDB" id="A0A9N9DP34"/>
<evidence type="ECO:0000313" key="3">
    <source>
        <dbReference type="Proteomes" id="UP000789759"/>
    </source>
</evidence>
<keyword evidence="1" id="KW-0812">Transmembrane</keyword>
<accession>A0A9N9DP34</accession>
<keyword evidence="1" id="KW-1133">Transmembrane helix</keyword>
<dbReference type="OrthoDB" id="2482114at2759"/>
<keyword evidence="3" id="KW-1185">Reference proteome</keyword>
<name>A0A9N9DP34_9GLOM</name>
<evidence type="ECO:0000256" key="1">
    <source>
        <dbReference type="SAM" id="Phobius"/>
    </source>
</evidence>
<sequence>MKVEAFVEKTSVPNEDMIVSSREIIARDLQKREQTTHYYTKTYKTSGTPYKTIIITETAVPFVPPPENFTSLTVTLYYPTCHVFDCHWSFSHTGRVIKVKFSEKSTKTVTSTISDVYQNDLNSKSLESNSLYPTDVKYVVIGTISGAIVGILSGIALTFGFNKLKSKNDGVPTPSSDPRFK</sequence>
<dbReference type="Proteomes" id="UP000789759">
    <property type="component" value="Unassembled WGS sequence"/>
</dbReference>
<comment type="caution">
    <text evidence="2">The sequence shown here is derived from an EMBL/GenBank/DDBJ whole genome shotgun (WGS) entry which is preliminary data.</text>
</comment>
<gene>
    <name evidence="2" type="ORF">CPELLU_LOCUS8908</name>
</gene>
<keyword evidence="1" id="KW-0472">Membrane</keyword>